<dbReference type="Gene3D" id="3.40.50.11380">
    <property type="match status" value="1"/>
</dbReference>
<keyword evidence="5" id="KW-0808">Transferase</keyword>
<evidence type="ECO:0000256" key="6">
    <source>
        <dbReference type="ARBA" id="ARBA00022737"/>
    </source>
</evidence>
<dbReference type="Gene3D" id="3.40.50.2000">
    <property type="entry name" value="Glycogen Phosphorylase B"/>
    <property type="match status" value="1"/>
</dbReference>
<proteinExistence type="inferred from homology"/>
<dbReference type="InterPro" id="IPR019734">
    <property type="entry name" value="TPR_rpt"/>
</dbReference>
<evidence type="ECO:0000259" key="9">
    <source>
        <dbReference type="Pfam" id="PF13844"/>
    </source>
</evidence>
<feature type="repeat" description="TPR" evidence="8">
    <location>
        <begin position="229"/>
        <end position="262"/>
    </location>
</feature>
<dbReference type="Pfam" id="PF13432">
    <property type="entry name" value="TPR_16"/>
    <property type="match status" value="3"/>
</dbReference>
<keyword evidence="11" id="KW-1185">Reference proteome</keyword>
<dbReference type="RefSeq" id="WP_275227667.1">
    <property type="nucleotide sequence ID" value="NZ_JARESE010000019.1"/>
</dbReference>
<keyword evidence="7 8" id="KW-0802">TPR repeat</keyword>
<protein>
    <recommendedName>
        <fullName evidence="3">protein O-GlcNAc transferase</fullName>
        <ecNumber evidence="3">2.4.1.255</ecNumber>
    </recommendedName>
</protein>
<evidence type="ECO:0000256" key="2">
    <source>
        <dbReference type="ARBA" id="ARBA00005386"/>
    </source>
</evidence>
<dbReference type="PROSITE" id="PS50005">
    <property type="entry name" value="TPR"/>
    <property type="match status" value="5"/>
</dbReference>
<feature type="repeat" description="TPR" evidence="8">
    <location>
        <begin position="195"/>
        <end position="228"/>
    </location>
</feature>
<gene>
    <name evidence="10" type="ORF">PYV00_07535</name>
</gene>
<dbReference type="EMBL" id="JARESE010000019">
    <property type="protein sequence ID" value="MDE8651570.1"/>
    <property type="molecule type" value="Genomic_DNA"/>
</dbReference>
<evidence type="ECO:0000256" key="1">
    <source>
        <dbReference type="ARBA" id="ARBA00004922"/>
    </source>
</evidence>
<keyword evidence="4" id="KW-0328">Glycosyltransferase</keyword>
<dbReference type="PANTHER" id="PTHR44998:SF1">
    <property type="entry name" value="UDP-N-ACETYLGLUCOSAMINE--PEPTIDE N-ACETYLGLUCOSAMINYLTRANSFERASE 110 KDA SUBUNIT"/>
    <property type="match status" value="1"/>
</dbReference>
<dbReference type="PANTHER" id="PTHR44998">
    <property type="match status" value="1"/>
</dbReference>
<dbReference type="Pfam" id="PF13844">
    <property type="entry name" value="Glyco_transf_41"/>
    <property type="match status" value="2"/>
</dbReference>
<comment type="similarity">
    <text evidence="2">Belongs to the glycosyltransferase 41 family. O-GlcNAc transferase subfamily.</text>
</comment>
<keyword evidence="6" id="KW-0677">Repeat</keyword>
<comment type="caution">
    <text evidence="10">The sequence shown here is derived from an EMBL/GenBank/DDBJ whole genome shotgun (WGS) entry which is preliminary data.</text>
</comment>
<evidence type="ECO:0000256" key="4">
    <source>
        <dbReference type="ARBA" id="ARBA00022676"/>
    </source>
</evidence>
<accession>A0ABT5WNF3</accession>
<feature type="repeat" description="TPR" evidence="8">
    <location>
        <begin position="93"/>
        <end position="126"/>
    </location>
</feature>
<organism evidence="10 11">
    <name type="scientific">Novosphingobium album</name>
    <name type="common">ex Liu et al. 2023</name>
    <dbReference type="NCBI Taxonomy" id="3031130"/>
    <lineage>
        <taxon>Bacteria</taxon>
        <taxon>Pseudomonadati</taxon>
        <taxon>Pseudomonadota</taxon>
        <taxon>Alphaproteobacteria</taxon>
        <taxon>Sphingomonadales</taxon>
        <taxon>Sphingomonadaceae</taxon>
        <taxon>Novosphingobium</taxon>
    </lineage>
</organism>
<evidence type="ECO:0000256" key="3">
    <source>
        <dbReference type="ARBA" id="ARBA00011970"/>
    </source>
</evidence>
<feature type="domain" description="O-GlcNAc transferase C-terminal" evidence="9">
    <location>
        <begin position="374"/>
        <end position="530"/>
    </location>
</feature>
<dbReference type="Gene3D" id="1.25.40.10">
    <property type="entry name" value="Tetratricopeptide repeat domain"/>
    <property type="match status" value="3"/>
</dbReference>
<evidence type="ECO:0000256" key="7">
    <source>
        <dbReference type="ARBA" id="ARBA00022803"/>
    </source>
</evidence>
<dbReference type="Proteomes" id="UP001216253">
    <property type="component" value="Unassembled WGS sequence"/>
</dbReference>
<name>A0ABT5WNF3_9SPHN</name>
<feature type="repeat" description="TPR" evidence="8">
    <location>
        <begin position="161"/>
        <end position="194"/>
    </location>
</feature>
<dbReference type="SMART" id="SM00028">
    <property type="entry name" value="TPR"/>
    <property type="match status" value="7"/>
</dbReference>
<sequence length="747" mass="81157">MNAGLDTLLRKARGAERRGERELALGLYREAQARYPRNPRVHESLRKLESAAPPKNDPPQAAFDAAVRDYRRGAFGDAARQAEALAQAHPHSHAVHNLLGAACLSLGDHARAAAAFRQAAAIDPGQVASYNNLAIALRRAGRIDEAEATYRDILARCPDYAEAHYNLAGLLHAQGRAAEAARGYQTAIALKPDYADAHYNLANLLREGGEPALALEPYARAIALRPDHGDAFNNLGCALLALDRDEEAIAAFRRAVAMQPGNAAALVNEGKALARRGELDLAVACFKRALTIAPGDAAVRKYQLFHQAHACDWEAYAEFPALPVEAGQDSGALAPFSALPFEDDPEHQLRRSAAYARATFPSETAPLAPPPPSADGRIRIGYFSSDFHDHATLFLMSGLLRAHDRSRFAIRAYSYGPGRDDAMRRHVRDHVDAFIDIREMDDTAVIARARADALDIAVDLKGFTCDSRVALFAGRLAPVQVSYLGYPGSIGHPCMDYIVADPVVLPEGDERFYSEKVARLAGSYQANDDRRPITPDSRGRAGHGLPEQGFVFASFNHTYKIGPREFDVWMGLLREVEGSVLWLLRSNRWAETNLRAEAARRGVDPARLVFGECLPHGEHLGRLALADLFLDSFAVNAHTTASDALWGGLPVLTLAGRQFAARVCASLLHAVGLPELVTHGEAAYAALALDLARDPARLADLRARLAANRLTHPLFDTATHTQGLEAAYAAMHERRLKGLAPDHFAIA</sequence>
<dbReference type="SUPFAM" id="SSF48452">
    <property type="entry name" value="TPR-like"/>
    <property type="match status" value="1"/>
</dbReference>
<dbReference type="InterPro" id="IPR011990">
    <property type="entry name" value="TPR-like_helical_dom_sf"/>
</dbReference>
<dbReference type="InterPro" id="IPR029489">
    <property type="entry name" value="OGT/SEC/SPY_C"/>
</dbReference>
<evidence type="ECO:0000313" key="10">
    <source>
        <dbReference type="EMBL" id="MDE8651570.1"/>
    </source>
</evidence>
<dbReference type="EC" id="2.4.1.255" evidence="3"/>
<evidence type="ECO:0000313" key="11">
    <source>
        <dbReference type="Proteomes" id="UP001216253"/>
    </source>
</evidence>
<comment type="pathway">
    <text evidence="1">Protein modification; protein glycosylation.</text>
</comment>
<reference evidence="10 11" key="1">
    <citation type="submission" date="2023-03" db="EMBL/GenBank/DDBJ databases">
        <title>NovoSphingobium album sp. nov. isolated from polycyclic aromatic hydrocarbons- and heavy-metal polluted soil.</title>
        <authorList>
            <person name="Liu Z."/>
            <person name="Wang K."/>
        </authorList>
    </citation>
    <scope>NUCLEOTIDE SEQUENCE [LARGE SCALE GENOMIC DNA]</scope>
    <source>
        <strain evidence="10 11">H3SJ31-1</strain>
    </source>
</reference>
<evidence type="ECO:0000256" key="5">
    <source>
        <dbReference type="ARBA" id="ARBA00022679"/>
    </source>
</evidence>
<evidence type="ECO:0000256" key="8">
    <source>
        <dbReference type="PROSITE-ProRule" id="PRU00339"/>
    </source>
</evidence>
<feature type="domain" description="O-GlcNAc transferase C-terminal" evidence="9">
    <location>
        <begin position="539"/>
        <end position="723"/>
    </location>
</feature>
<feature type="repeat" description="TPR" evidence="8">
    <location>
        <begin position="263"/>
        <end position="296"/>
    </location>
</feature>